<gene>
    <name evidence="6" type="ORF">GH723_07435</name>
</gene>
<dbReference type="SUPFAM" id="SSF53474">
    <property type="entry name" value="alpha/beta-Hydrolases"/>
    <property type="match status" value="1"/>
</dbReference>
<dbReference type="PRINTS" id="PR00878">
    <property type="entry name" value="CHOLNESTRASE"/>
</dbReference>
<dbReference type="InterPro" id="IPR029058">
    <property type="entry name" value="AB_hydrolase_fold"/>
</dbReference>
<dbReference type="KEGG" id="atq:GH723_07435"/>
<dbReference type="InterPro" id="IPR002018">
    <property type="entry name" value="CarbesteraseB"/>
</dbReference>
<comment type="similarity">
    <text evidence="1 4">Belongs to the type-B carboxylesterase/lipase family.</text>
</comment>
<proteinExistence type="inferred from homology"/>
<dbReference type="AlphaFoldDB" id="A0A5Q2RH41"/>
<feature type="active site" description="Acyl-ester intermediate" evidence="3">
    <location>
        <position position="190"/>
    </location>
</feature>
<protein>
    <recommendedName>
        <fullName evidence="4">Carboxylic ester hydrolase</fullName>
        <ecNumber evidence="4">3.1.1.-</ecNumber>
    </recommendedName>
</protein>
<keyword evidence="2 4" id="KW-0378">Hydrolase</keyword>
<reference evidence="6 7" key="1">
    <citation type="submission" date="2019-11" db="EMBL/GenBank/DDBJ databases">
        <authorList>
            <person name="He Y."/>
        </authorList>
    </citation>
    <scope>NUCLEOTIDE SEQUENCE [LARGE SCALE GENOMIC DNA]</scope>
    <source>
        <strain evidence="6 7">SCSIO 58843</strain>
    </source>
</reference>
<dbReference type="PROSITE" id="PS00122">
    <property type="entry name" value="CARBOXYLESTERASE_B_1"/>
    <property type="match status" value="1"/>
</dbReference>
<dbReference type="EC" id="3.1.1.-" evidence="4"/>
<feature type="active site" description="Charge relay system" evidence="3">
    <location>
        <position position="302"/>
    </location>
</feature>
<dbReference type="Gene3D" id="3.40.50.1820">
    <property type="entry name" value="alpha/beta hydrolase"/>
    <property type="match status" value="1"/>
</dbReference>
<dbReference type="RefSeq" id="WP_153759062.1">
    <property type="nucleotide sequence ID" value="NZ_CP045851.1"/>
</dbReference>
<feature type="active site" description="Charge relay system" evidence="3">
    <location>
        <position position="406"/>
    </location>
</feature>
<evidence type="ECO:0000313" key="7">
    <source>
        <dbReference type="Proteomes" id="UP000334019"/>
    </source>
</evidence>
<accession>A0A5Q2RH41</accession>
<evidence type="ECO:0000256" key="3">
    <source>
        <dbReference type="PIRSR" id="PIRSR600997-1"/>
    </source>
</evidence>
<dbReference type="InterPro" id="IPR050309">
    <property type="entry name" value="Type-B_Carboxylest/Lipase"/>
</dbReference>
<dbReference type="Pfam" id="PF00135">
    <property type="entry name" value="COesterase"/>
    <property type="match status" value="1"/>
</dbReference>
<evidence type="ECO:0000259" key="5">
    <source>
        <dbReference type="Pfam" id="PF00135"/>
    </source>
</evidence>
<organism evidence="6 7">
    <name type="scientific">Actinomarinicola tropica</name>
    <dbReference type="NCBI Taxonomy" id="2789776"/>
    <lineage>
        <taxon>Bacteria</taxon>
        <taxon>Bacillati</taxon>
        <taxon>Actinomycetota</taxon>
        <taxon>Acidimicrobiia</taxon>
        <taxon>Acidimicrobiales</taxon>
        <taxon>Iamiaceae</taxon>
        <taxon>Actinomarinicola</taxon>
    </lineage>
</organism>
<sequence>MHTDVETTLGTIRGWRRDHDHAFLGVPYALSPAGERRWLAPAPLAPWRGVVETTAPGAAAPQDPFVPSTFRAQGPESEDCLFLNVFTPGCDGARRPVLFWIHGGGFSHGSGTQRHYDGGPLAARGDVVVVTINYRLGALGYLYLGGHGGERWGAATNVGQLDQIAALQWVRDNIERFGGDPDNVTIFGQSAGGVAVSTLLAMPAARGLFAKAIAQSGTANRLGGPDHAATVATAFLDRIGVPDADPAALRSVPVPELLQAQGARGALSPIIDGDTLPAKPLAAIRDGLVADVPLMIGTARDEQKLYVAADRPPIDDSALIQQVAASLPRAAADRAAEAVEVYRSSRAARGLGATNHDIADAVATASRFRMPALRMAEAACAHQPATFDYQFDWESPARGGTLGACHGIEIPFVFGSIGRTGDDRMSGSGPDADRLSGQLMDAWIAFARHGDPSHEGIGAWPGYDTTTRSTMVFDRDSGVQHGPFEEERQLWESLLGARA</sequence>
<dbReference type="Proteomes" id="UP000334019">
    <property type="component" value="Chromosome"/>
</dbReference>
<evidence type="ECO:0000256" key="2">
    <source>
        <dbReference type="ARBA" id="ARBA00022801"/>
    </source>
</evidence>
<evidence type="ECO:0000256" key="1">
    <source>
        <dbReference type="ARBA" id="ARBA00005964"/>
    </source>
</evidence>
<dbReference type="PROSITE" id="PS00941">
    <property type="entry name" value="CARBOXYLESTERASE_B_2"/>
    <property type="match status" value="1"/>
</dbReference>
<evidence type="ECO:0000313" key="6">
    <source>
        <dbReference type="EMBL" id="QGG94954.1"/>
    </source>
</evidence>
<evidence type="ECO:0000256" key="4">
    <source>
        <dbReference type="RuleBase" id="RU361235"/>
    </source>
</evidence>
<dbReference type="EMBL" id="CP045851">
    <property type="protein sequence ID" value="QGG94954.1"/>
    <property type="molecule type" value="Genomic_DNA"/>
</dbReference>
<dbReference type="InterPro" id="IPR019826">
    <property type="entry name" value="Carboxylesterase_B_AS"/>
</dbReference>
<dbReference type="InterPro" id="IPR000997">
    <property type="entry name" value="Cholinesterase"/>
</dbReference>
<dbReference type="PANTHER" id="PTHR11559">
    <property type="entry name" value="CARBOXYLESTERASE"/>
    <property type="match status" value="1"/>
</dbReference>
<keyword evidence="7" id="KW-1185">Reference proteome</keyword>
<dbReference type="InterPro" id="IPR019819">
    <property type="entry name" value="Carboxylesterase_B_CS"/>
</dbReference>
<feature type="domain" description="Carboxylesterase type B" evidence="5">
    <location>
        <begin position="4"/>
        <end position="491"/>
    </location>
</feature>
<dbReference type="GO" id="GO:0004104">
    <property type="term" value="F:cholinesterase activity"/>
    <property type="evidence" value="ECO:0007669"/>
    <property type="project" value="InterPro"/>
</dbReference>
<name>A0A5Q2RH41_9ACTN</name>